<feature type="coiled-coil region" evidence="1">
    <location>
        <begin position="4"/>
        <end position="59"/>
    </location>
</feature>
<proteinExistence type="predicted"/>
<keyword evidence="1" id="KW-0175">Coiled coil</keyword>
<accession>A0A5J4T340</accession>
<dbReference type="InterPro" id="IPR026983">
    <property type="entry name" value="DHC"/>
</dbReference>
<dbReference type="Proteomes" id="UP000324800">
    <property type="component" value="Unassembled WGS sequence"/>
</dbReference>
<dbReference type="GO" id="GO:0008569">
    <property type="term" value="F:minus-end-directed microtubule motor activity"/>
    <property type="evidence" value="ECO:0007669"/>
    <property type="project" value="TreeGrafter"/>
</dbReference>
<name>A0A5J4T340_9EUKA</name>
<dbReference type="PANTHER" id="PTHR10676:SF242">
    <property type="entry name" value="DYNEIN AXONEMAL HEAVY CHAIN 3"/>
    <property type="match status" value="1"/>
</dbReference>
<dbReference type="GO" id="GO:0045505">
    <property type="term" value="F:dynein intermediate chain binding"/>
    <property type="evidence" value="ECO:0007669"/>
    <property type="project" value="InterPro"/>
</dbReference>
<dbReference type="AlphaFoldDB" id="A0A5J4T340"/>
<protein>
    <submittedName>
        <fullName evidence="2">Uncharacterized protein</fullName>
    </submittedName>
</protein>
<comment type="caution">
    <text evidence="2">The sequence shown here is derived from an EMBL/GenBank/DDBJ whole genome shotgun (WGS) entry which is preliminary data.</text>
</comment>
<evidence type="ECO:0000313" key="2">
    <source>
        <dbReference type="EMBL" id="KAA6352846.1"/>
    </source>
</evidence>
<organism evidence="2 3">
    <name type="scientific">Streblomastix strix</name>
    <dbReference type="NCBI Taxonomy" id="222440"/>
    <lineage>
        <taxon>Eukaryota</taxon>
        <taxon>Metamonada</taxon>
        <taxon>Preaxostyla</taxon>
        <taxon>Oxymonadida</taxon>
        <taxon>Streblomastigidae</taxon>
        <taxon>Streblomastix</taxon>
    </lineage>
</organism>
<gene>
    <name evidence="2" type="ORF">EZS28_051627</name>
</gene>
<dbReference type="GO" id="GO:0097729">
    <property type="term" value="C:9+2 motile cilium"/>
    <property type="evidence" value="ECO:0007669"/>
    <property type="project" value="TreeGrafter"/>
</dbReference>
<dbReference type="PANTHER" id="PTHR10676">
    <property type="entry name" value="DYNEIN HEAVY CHAIN FAMILY PROTEIN"/>
    <property type="match status" value="1"/>
</dbReference>
<dbReference type="GO" id="GO:0051959">
    <property type="term" value="F:dynein light intermediate chain binding"/>
    <property type="evidence" value="ECO:0007669"/>
    <property type="project" value="InterPro"/>
</dbReference>
<dbReference type="EMBL" id="SNRW01039208">
    <property type="protein sequence ID" value="KAA6352846.1"/>
    <property type="molecule type" value="Genomic_DNA"/>
</dbReference>
<evidence type="ECO:0000256" key="1">
    <source>
        <dbReference type="SAM" id="Coils"/>
    </source>
</evidence>
<sequence length="73" mass="8621">MKHFQQKKAELREVQDKLAQLKAKYDLLVLKKAKIEAKIEATRVKLDRTEKLLSELGDEFERWTQSFKDQTAS</sequence>
<dbReference type="Gene3D" id="1.10.287.2610">
    <property type="match status" value="1"/>
</dbReference>
<dbReference type="GO" id="GO:0060294">
    <property type="term" value="P:cilium movement involved in cell motility"/>
    <property type="evidence" value="ECO:0007669"/>
    <property type="project" value="TreeGrafter"/>
</dbReference>
<reference evidence="2 3" key="1">
    <citation type="submission" date="2019-03" db="EMBL/GenBank/DDBJ databases">
        <title>Single cell metagenomics reveals metabolic interactions within the superorganism composed of flagellate Streblomastix strix and complex community of Bacteroidetes bacteria on its surface.</title>
        <authorList>
            <person name="Treitli S.C."/>
            <person name="Kolisko M."/>
            <person name="Husnik F."/>
            <person name="Keeling P."/>
            <person name="Hampl V."/>
        </authorList>
    </citation>
    <scope>NUCLEOTIDE SEQUENCE [LARGE SCALE GENOMIC DNA]</scope>
    <source>
        <strain evidence="2">ST1C</strain>
    </source>
</reference>
<evidence type="ECO:0000313" key="3">
    <source>
        <dbReference type="Proteomes" id="UP000324800"/>
    </source>
</evidence>
<dbReference type="GO" id="GO:0036156">
    <property type="term" value="C:inner dynein arm"/>
    <property type="evidence" value="ECO:0007669"/>
    <property type="project" value="TreeGrafter"/>
</dbReference>
<dbReference type="OrthoDB" id="424310at2759"/>